<dbReference type="RefSeq" id="XP_031388998.1">
    <property type="nucleotide sequence ID" value="XM_031533138.1"/>
</dbReference>
<protein>
    <submittedName>
        <fullName evidence="4 5">60S ribosomal protein L18a-like protein isoform X2</fullName>
    </submittedName>
</protein>
<reference evidence="3" key="1">
    <citation type="journal article" date="2020" name="Plant Biotechnol. J.">
        <title>The pomegranate (Punica granatum L.) draft genome dissects genetic divergence between soft- and hard-seeded cultivars.</title>
        <authorList>
            <person name="Luo X."/>
            <person name="Li H."/>
            <person name="Wu Z."/>
            <person name="Yao W."/>
            <person name="Zhao P."/>
            <person name="Cao D."/>
            <person name="Yu H."/>
            <person name="Li K."/>
            <person name="Poudel K."/>
            <person name="Zhao D."/>
            <person name="Zhang F."/>
            <person name="Xia X."/>
            <person name="Chen L."/>
            <person name="Wang Q."/>
            <person name="Jing D."/>
            <person name="Cao S."/>
        </authorList>
    </citation>
    <scope>NUCLEOTIDE SEQUENCE [LARGE SCALE GENOMIC DNA]</scope>
</reference>
<dbReference type="PANTHER" id="PTHR46666">
    <property type="entry name" value="60S RIBOSOMAL L18A-LIKE PROTEIN"/>
    <property type="match status" value="1"/>
</dbReference>
<dbReference type="PANTHER" id="PTHR46666:SF10">
    <property type="entry name" value="RIBOSOMAL PROTEIN L18AE FAMILY"/>
    <property type="match status" value="1"/>
</dbReference>
<gene>
    <name evidence="4 5 6" type="primary">LOC116201733</name>
</gene>
<evidence type="ECO:0000313" key="3">
    <source>
        <dbReference type="Proteomes" id="UP000515151"/>
    </source>
</evidence>
<proteinExistence type="predicted"/>
<evidence type="ECO:0000313" key="5">
    <source>
        <dbReference type="RefSeq" id="XP_031388998.1"/>
    </source>
</evidence>
<dbReference type="AlphaFoldDB" id="A0A6P8D3I7"/>
<keyword evidence="3" id="KW-1185">Reference proteome</keyword>
<evidence type="ECO:0000313" key="4">
    <source>
        <dbReference type="RefSeq" id="XP_031388997.1"/>
    </source>
</evidence>
<evidence type="ECO:0000313" key="6">
    <source>
        <dbReference type="RefSeq" id="XP_031388999.1"/>
    </source>
</evidence>
<dbReference type="RefSeq" id="XP_031388997.1">
    <property type="nucleotide sequence ID" value="XM_031533137.1"/>
</dbReference>
<keyword evidence="2" id="KW-0812">Transmembrane</keyword>
<organism evidence="3 6">
    <name type="scientific">Punica granatum</name>
    <name type="common">Pomegranate</name>
    <dbReference type="NCBI Taxonomy" id="22663"/>
    <lineage>
        <taxon>Eukaryota</taxon>
        <taxon>Viridiplantae</taxon>
        <taxon>Streptophyta</taxon>
        <taxon>Embryophyta</taxon>
        <taxon>Tracheophyta</taxon>
        <taxon>Spermatophyta</taxon>
        <taxon>Magnoliopsida</taxon>
        <taxon>eudicotyledons</taxon>
        <taxon>Gunneridae</taxon>
        <taxon>Pentapetalae</taxon>
        <taxon>rosids</taxon>
        <taxon>malvids</taxon>
        <taxon>Myrtales</taxon>
        <taxon>Lythraceae</taxon>
        <taxon>Punica</taxon>
    </lineage>
</organism>
<feature type="transmembrane region" description="Helical" evidence="2">
    <location>
        <begin position="77"/>
        <end position="101"/>
    </location>
</feature>
<feature type="transmembrane region" description="Helical" evidence="2">
    <location>
        <begin position="42"/>
        <end position="65"/>
    </location>
</feature>
<keyword evidence="2" id="KW-1133">Transmembrane helix</keyword>
<sequence>MDQKHSNVGVDQEKGDYTPLKDEEDPKLGLYDKPLPCFGCGIGWFSLVLGFVFPVMWYFATILYFCNYYQKDPRERAGLAASAIAAMICTVAIIIAAAVIMSG</sequence>
<dbReference type="Proteomes" id="UP000515151">
    <property type="component" value="Chromosome 3"/>
</dbReference>
<feature type="region of interest" description="Disordered" evidence="1">
    <location>
        <begin position="1"/>
        <end position="23"/>
    </location>
</feature>
<evidence type="ECO:0000256" key="2">
    <source>
        <dbReference type="SAM" id="Phobius"/>
    </source>
</evidence>
<reference evidence="4 5" key="2">
    <citation type="submission" date="2025-04" db="UniProtKB">
        <authorList>
            <consortium name="RefSeq"/>
        </authorList>
    </citation>
    <scope>IDENTIFICATION</scope>
    <source>
        <tissue evidence="4 5">Leaf</tissue>
    </source>
</reference>
<evidence type="ECO:0000256" key="1">
    <source>
        <dbReference type="SAM" id="MobiDB-lite"/>
    </source>
</evidence>
<keyword evidence="2" id="KW-0472">Membrane</keyword>
<dbReference type="RefSeq" id="XP_031388999.1">
    <property type="nucleotide sequence ID" value="XM_031533139.1"/>
</dbReference>
<dbReference type="GeneID" id="116201733"/>
<accession>A0A6P8D3I7</accession>
<name>A0A6P8D3I7_PUNGR</name>